<keyword evidence="2" id="KW-0067">ATP-binding</keyword>
<dbReference type="GO" id="GO:0004386">
    <property type="term" value="F:helicase activity"/>
    <property type="evidence" value="ECO:0007669"/>
    <property type="project" value="UniProtKB-KW"/>
</dbReference>
<accession>A0ABS6BSV1</accession>
<sequence length="454" mass="52051">MKYEPHSYQEYATKWILDKEKTGLLLDMGLGKTVCTLTAIEELMHNYFEIAKVLVIAPLKVAEDTWSSETEKWDHLKHLKISKVLGTEKERRAALNTKADIYVINRENVVWLIKYCGKDWSFDMVVVDELSSFKSSKSQRFKALRKIRTKRIVGLTGTPAPNGLMDLWSEIYLLDQGERLGKTLTAYRDRYFMPDKRNQNIIFSYKPKVEAEESIYKKLSDICISMKAKDYLELPERIDNIISVKLPKSVEEKYKKLEKDLLLRLQDSDIVANNAAVLTNKLLQFANGAVYDEEGVVQEMHDEKLKALEDIIEVSIGKPVLIFYAYKHDRDRLKKHFKNAKELKTSEDIKKWNNGGVEIMLVHPASAGHGLNLQAGGNIIVWFGLTWSLELYQQANARLYRQGQKQNVIIHHLIAKGTIDEDVMKALENKSIGQEALLQAVKARIRGGAYDKSS</sequence>
<comment type="caution">
    <text evidence="2">The sequence shown here is derived from an EMBL/GenBank/DDBJ whole genome shotgun (WGS) entry which is preliminary data.</text>
</comment>
<reference evidence="2 3" key="1">
    <citation type="submission" date="2021-06" db="EMBL/GenBank/DDBJ databases">
        <title>Clostridia strains as spoilage organisms.</title>
        <authorList>
            <person name="Wambui J."/>
            <person name="Stephan R."/>
            <person name="Stevens M.J.A."/>
        </authorList>
    </citation>
    <scope>NUCLEOTIDE SEQUENCE [LARGE SCALE GENOMIC DNA]</scope>
    <source>
        <strain evidence="2 3">DSM 14204</strain>
    </source>
</reference>
<dbReference type="InterPro" id="IPR014001">
    <property type="entry name" value="Helicase_ATP-bd"/>
</dbReference>
<keyword evidence="2" id="KW-0547">Nucleotide-binding</keyword>
<dbReference type="CDD" id="cd18013">
    <property type="entry name" value="DEXQc_bact_SNF2"/>
    <property type="match status" value="1"/>
</dbReference>
<keyword evidence="3" id="KW-1185">Reference proteome</keyword>
<dbReference type="Proteomes" id="UP000776252">
    <property type="component" value="Unassembled WGS sequence"/>
</dbReference>
<keyword evidence="2" id="KW-0347">Helicase</keyword>
<dbReference type="Pfam" id="PF00176">
    <property type="entry name" value="SNF2-rel_dom"/>
    <property type="match status" value="1"/>
</dbReference>
<organism evidence="2 3">
    <name type="scientific">Clostridium frigoris</name>
    <dbReference type="NCBI Taxonomy" id="205327"/>
    <lineage>
        <taxon>Bacteria</taxon>
        <taxon>Bacillati</taxon>
        <taxon>Bacillota</taxon>
        <taxon>Clostridia</taxon>
        <taxon>Eubacteriales</taxon>
        <taxon>Clostridiaceae</taxon>
        <taxon>Clostridium</taxon>
    </lineage>
</organism>
<proteinExistence type="predicted"/>
<protein>
    <submittedName>
        <fullName evidence="2">DEAD/DEAH box helicase</fullName>
    </submittedName>
</protein>
<dbReference type="RefSeq" id="WP_216148196.1">
    <property type="nucleotide sequence ID" value="NZ_JAHLDV010000015.1"/>
</dbReference>
<dbReference type="SMART" id="SM00487">
    <property type="entry name" value="DEXDc"/>
    <property type="match status" value="1"/>
</dbReference>
<gene>
    <name evidence="2" type="ORF">KPL37_08945</name>
</gene>
<dbReference type="PANTHER" id="PTHR10799">
    <property type="entry name" value="SNF2/RAD54 HELICASE FAMILY"/>
    <property type="match status" value="1"/>
</dbReference>
<keyword evidence="2" id="KW-0378">Hydrolase</keyword>
<evidence type="ECO:0000259" key="1">
    <source>
        <dbReference type="PROSITE" id="PS51192"/>
    </source>
</evidence>
<name>A0ABS6BSV1_9CLOT</name>
<evidence type="ECO:0000313" key="2">
    <source>
        <dbReference type="EMBL" id="MBU3159877.1"/>
    </source>
</evidence>
<dbReference type="InterPro" id="IPR000330">
    <property type="entry name" value="SNF2_N"/>
</dbReference>
<dbReference type="EMBL" id="JAHLDV010000015">
    <property type="protein sequence ID" value="MBU3159877.1"/>
    <property type="molecule type" value="Genomic_DNA"/>
</dbReference>
<dbReference type="PROSITE" id="PS51192">
    <property type="entry name" value="HELICASE_ATP_BIND_1"/>
    <property type="match status" value="1"/>
</dbReference>
<feature type="domain" description="Helicase ATP-binding" evidence="1">
    <location>
        <begin position="13"/>
        <end position="177"/>
    </location>
</feature>
<evidence type="ECO:0000313" key="3">
    <source>
        <dbReference type="Proteomes" id="UP000776252"/>
    </source>
</evidence>